<reference evidence="1" key="1">
    <citation type="submission" date="2019-03" db="EMBL/GenBank/DDBJ databases">
        <title>Improved annotation for the trematode Fasciola hepatica.</title>
        <authorList>
            <person name="Choi Y.-J."/>
            <person name="Martin J."/>
            <person name="Mitreva M."/>
        </authorList>
    </citation>
    <scope>NUCLEOTIDE SEQUENCE [LARGE SCALE GENOMIC DNA]</scope>
</reference>
<proteinExistence type="predicted"/>
<dbReference type="AlphaFoldDB" id="A0A4E0S1P0"/>
<sequence>MPREVSHLCSHFLSFCNTTNISYNGGPSVSLSIHKRMRESRDVHNTNLDVPRSSMLSYKVPKNSGRVFGTNQRPTDGVDTLRKADIKQQFILLTIYNPLDSEEGS</sequence>
<organism evidence="1 2">
    <name type="scientific">Fasciola hepatica</name>
    <name type="common">Liver fluke</name>
    <dbReference type="NCBI Taxonomy" id="6192"/>
    <lineage>
        <taxon>Eukaryota</taxon>
        <taxon>Metazoa</taxon>
        <taxon>Spiralia</taxon>
        <taxon>Lophotrochozoa</taxon>
        <taxon>Platyhelminthes</taxon>
        <taxon>Trematoda</taxon>
        <taxon>Digenea</taxon>
        <taxon>Plagiorchiida</taxon>
        <taxon>Echinostomata</taxon>
        <taxon>Echinostomatoidea</taxon>
        <taxon>Fasciolidae</taxon>
        <taxon>Fasciola</taxon>
    </lineage>
</organism>
<gene>
    <name evidence="1" type="ORF">D915_002682</name>
</gene>
<dbReference type="Proteomes" id="UP000230066">
    <property type="component" value="Unassembled WGS sequence"/>
</dbReference>
<comment type="caution">
    <text evidence="1">The sequence shown here is derived from an EMBL/GenBank/DDBJ whole genome shotgun (WGS) entry which is preliminary data.</text>
</comment>
<protein>
    <submittedName>
        <fullName evidence="1">Uncharacterized protein</fullName>
    </submittedName>
</protein>
<dbReference type="EMBL" id="JXXN02000660">
    <property type="protein sequence ID" value="THD26682.1"/>
    <property type="molecule type" value="Genomic_DNA"/>
</dbReference>
<evidence type="ECO:0000313" key="1">
    <source>
        <dbReference type="EMBL" id="THD26682.1"/>
    </source>
</evidence>
<name>A0A4E0S1P0_FASHE</name>
<evidence type="ECO:0000313" key="2">
    <source>
        <dbReference type="Proteomes" id="UP000230066"/>
    </source>
</evidence>
<keyword evidence="2" id="KW-1185">Reference proteome</keyword>
<accession>A0A4E0S1P0</accession>